<evidence type="ECO:0008006" key="3">
    <source>
        <dbReference type="Google" id="ProtNLM"/>
    </source>
</evidence>
<dbReference type="RefSeq" id="XP_018711107.1">
    <property type="nucleotide sequence ID" value="XM_018856084.1"/>
</dbReference>
<dbReference type="AlphaFoldDB" id="A0A1A0H9B2"/>
<proteinExistence type="predicted"/>
<organism evidence="1 2">
    <name type="scientific">Metschnikowia bicuspidata var. bicuspidata NRRL YB-4993</name>
    <dbReference type="NCBI Taxonomy" id="869754"/>
    <lineage>
        <taxon>Eukaryota</taxon>
        <taxon>Fungi</taxon>
        <taxon>Dikarya</taxon>
        <taxon>Ascomycota</taxon>
        <taxon>Saccharomycotina</taxon>
        <taxon>Pichiomycetes</taxon>
        <taxon>Metschnikowiaceae</taxon>
        <taxon>Metschnikowia</taxon>
    </lineage>
</organism>
<dbReference type="Proteomes" id="UP000092555">
    <property type="component" value="Unassembled WGS sequence"/>
</dbReference>
<reference evidence="1 2" key="1">
    <citation type="submission" date="2016-05" db="EMBL/GenBank/DDBJ databases">
        <title>Comparative genomics of biotechnologically important yeasts.</title>
        <authorList>
            <consortium name="DOE Joint Genome Institute"/>
            <person name="Riley R."/>
            <person name="Haridas S."/>
            <person name="Wolfe K.H."/>
            <person name="Lopes M.R."/>
            <person name="Hittinger C.T."/>
            <person name="Goker M."/>
            <person name="Salamov A."/>
            <person name="Wisecaver J."/>
            <person name="Long T.M."/>
            <person name="Aerts A.L."/>
            <person name="Barry K."/>
            <person name="Choi C."/>
            <person name="Clum A."/>
            <person name="Coughlan A.Y."/>
            <person name="Deshpande S."/>
            <person name="Douglass A.P."/>
            <person name="Hanson S.J."/>
            <person name="Klenk H.-P."/>
            <person name="LaButti K."/>
            <person name="Lapidus A."/>
            <person name="Lindquist E."/>
            <person name="Lipzen A."/>
            <person name="Meier-kolthoff J.P."/>
            <person name="Ohm R.A."/>
            <person name="Otillar R.P."/>
            <person name="Pangilinan J."/>
            <person name="Peng Y."/>
            <person name="Rokas A."/>
            <person name="Rosa C.A."/>
            <person name="Scheuner C."/>
            <person name="Sibirny A.A."/>
            <person name="Slot J.C."/>
            <person name="Stielow J.B."/>
            <person name="Sun H."/>
            <person name="Kurtzman C.P."/>
            <person name="Blackwell M."/>
            <person name="Grigoriev I.V."/>
            <person name="Jeffries T.W."/>
        </authorList>
    </citation>
    <scope>NUCLEOTIDE SEQUENCE [LARGE SCALE GENOMIC DNA]</scope>
    <source>
        <strain evidence="1 2">NRRL YB-4993</strain>
    </source>
</reference>
<dbReference type="GeneID" id="30029060"/>
<keyword evidence="2" id="KW-1185">Reference proteome</keyword>
<dbReference type="EMBL" id="LXTC01000004">
    <property type="protein sequence ID" value="OBA20585.1"/>
    <property type="molecule type" value="Genomic_DNA"/>
</dbReference>
<sequence length="75" mass="8496">MLNDDGSSPLELTSLSFQDNHAKRIALWKIIYYKNTGWLTFHSSHCFTDGGSVLAYLKDFVEGLNQSQESIAREV</sequence>
<evidence type="ECO:0000313" key="1">
    <source>
        <dbReference type="EMBL" id="OBA20585.1"/>
    </source>
</evidence>
<accession>A0A1A0H9B2</accession>
<evidence type="ECO:0000313" key="2">
    <source>
        <dbReference type="Proteomes" id="UP000092555"/>
    </source>
</evidence>
<gene>
    <name evidence="1" type="ORF">METBIDRAFT_32562</name>
</gene>
<comment type="caution">
    <text evidence="1">The sequence shown here is derived from an EMBL/GenBank/DDBJ whole genome shotgun (WGS) entry which is preliminary data.</text>
</comment>
<name>A0A1A0H9B2_9ASCO</name>
<protein>
    <recommendedName>
        <fullName evidence="3">CoA-dependent acyltransferase</fullName>
    </recommendedName>
</protein>